<keyword evidence="2" id="KW-1185">Reference proteome</keyword>
<organism evidence="1 2">
    <name type="scientific">Aspergillus brasiliensis (strain CBS 101740 / IMI 381727 / IBT 21946)</name>
    <dbReference type="NCBI Taxonomy" id="767769"/>
    <lineage>
        <taxon>Eukaryota</taxon>
        <taxon>Fungi</taxon>
        <taxon>Dikarya</taxon>
        <taxon>Ascomycota</taxon>
        <taxon>Pezizomycotina</taxon>
        <taxon>Eurotiomycetes</taxon>
        <taxon>Eurotiomycetidae</taxon>
        <taxon>Eurotiales</taxon>
        <taxon>Aspergillaceae</taxon>
        <taxon>Aspergillus</taxon>
        <taxon>Aspergillus subgen. Circumdati</taxon>
    </lineage>
</organism>
<proteinExistence type="predicted"/>
<protein>
    <submittedName>
        <fullName evidence="1">Uncharacterized protein</fullName>
    </submittedName>
</protein>
<gene>
    <name evidence="1" type="ORF">ASPBRDRAFT_505339</name>
</gene>
<dbReference type="GeneID" id="93579046"/>
<reference evidence="2" key="1">
    <citation type="journal article" date="2017" name="Genome Biol.">
        <title>Comparative genomics reveals high biological diversity and specific adaptations in the industrially and medically important fungal genus Aspergillus.</title>
        <authorList>
            <person name="de Vries R.P."/>
            <person name="Riley R."/>
            <person name="Wiebenga A."/>
            <person name="Aguilar-Osorio G."/>
            <person name="Amillis S."/>
            <person name="Uchima C.A."/>
            <person name="Anderluh G."/>
            <person name="Asadollahi M."/>
            <person name="Askin M."/>
            <person name="Barry K."/>
            <person name="Battaglia E."/>
            <person name="Bayram O."/>
            <person name="Benocci T."/>
            <person name="Braus-Stromeyer S.A."/>
            <person name="Caldana C."/>
            <person name="Canovas D."/>
            <person name="Cerqueira G.C."/>
            <person name="Chen F."/>
            <person name="Chen W."/>
            <person name="Choi C."/>
            <person name="Clum A."/>
            <person name="Dos Santos R.A."/>
            <person name="Damasio A.R."/>
            <person name="Diallinas G."/>
            <person name="Emri T."/>
            <person name="Fekete E."/>
            <person name="Flipphi M."/>
            <person name="Freyberg S."/>
            <person name="Gallo A."/>
            <person name="Gournas C."/>
            <person name="Habgood R."/>
            <person name="Hainaut M."/>
            <person name="Harispe M.L."/>
            <person name="Henrissat B."/>
            <person name="Hilden K.S."/>
            <person name="Hope R."/>
            <person name="Hossain A."/>
            <person name="Karabika E."/>
            <person name="Karaffa L."/>
            <person name="Karanyi Z."/>
            <person name="Krasevec N."/>
            <person name="Kuo A."/>
            <person name="Kusch H."/>
            <person name="LaButti K."/>
            <person name="Lagendijk E.L."/>
            <person name="Lapidus A."/>
            <person name="Levasseur A."/>
            <person name="Lindquist E."/>
            <person name="Lipzen A."/>
            <person name="Logrieco A.F."/>
            <person name="MacCabe A."/>
            <person name="Maekelae M.R."/>
            <person name="Malavazi I."/>
            <person name="Melin P."/>
            <person name="Meyer V."/>
            <person name="Mielnichuk N."/>
            <person name="Miskei M."/>
            <person name="Molnar A.P."/>
            <person name="Mule G."/>
            <person name="Ngan C.Y."/>
            <person name="Orejas M."/>
            <person name="Orosz E."/>
            <person name="Ouedraogo J.P."/>
            <person name="Overkamp K.M."/>
            <person name="Park H.-S."/>
            <person name="Perrone G."/>
            <person name="Piumi F."/>
            <person name="Punt P.J."/>
            <person name="Ram A.F."/>
            <person name="Ramon A."/>
            <person name="Rauscher S."/>
            <person name="Record E."/>
            <person name="Riano-Pachon D.M."/>
            <person name="Robert V."/>
            <person name="Roehrig J."/>
            <person name="Ruller R."/>
            <person name="Salamov A."/>
            <person name="Salih N.S."/>
            <person name="Samson R.A."/>
            <person name="Sandor E."/>
            <person name="Sanguinetti M."/>
            <person name="Schuetze T."/>
            <person name="Sepcic K."/>
            <person name="Shelest E."/>
            <person name="Sherlock G."/>
            <person name="Sophianopoulou V."/>
            <person name="Squina F.M."/>
            <person name="Sun H."/>
            <person name="Susca A."/>
            <person name="Todd R.B."/>
            <person name="Tsang A."/>
            <person name="Unkles S.E."/>
            <person name="van de Wiele N."/>
            <person name="van Rossen-Uffink D."/>
            <person name="Oliveira J.V."/>
            <person name="Vesth T.C."/>
            <person name="Visser J."/>
            <person name="Yu J.-H."/>
            <person name="Zhou M."/>
            <person name="Andersen M.R."/>
            <person name="Archer D.B."/>
            <person name="Baker S.E."/>
            <person name="Benoit I."/>
            <person name="Brakhage A.A."/>
            <person name="Braus G.H."/>
            <person name="Fischer R."/>
            <person name="Frisvad J.C."/>
            <person name="Goldman G.H."/>
            <person name="Houbraken J."/>
            <person name="Oakley B."/>
            <person name="Pocsi I."/>
            <person name="Scazzocchio C."/>
            <person name="Seiboth B."/>
            <person name="vanKuyk P.A."/>
            <person name="Wortman J."/>
            <person name="Dyer P.S."/>
            <person name="Grigoriev I.V."/>
        </authorList>
    </citation>
    <scope>NUCLEOTIDE SEQUENCE [LARGE SCALE GENOMIC DNA]</scope>
    <source>
        <strain evidence="2">CBS 101740 / IMI 381727 / IBT 21946</strain>
    </source>
</reference>
<sequence length="72" mass="8008">MVSASQSMSLSLRDTYLLCVRVTVCDAKNKPETYMLLPSPPYSRVCSVTYHTEYAPAFLPVRCKGGNLCKLC</sequence>
<dbReference type="AlphaFoldDB" id="A0A1L9UPC9"/>
<evidence type="ECO:0000313" key="1">
    <source>
        <dbReference type="EMBL" id="OJJ73500.1"/>
    </source>
</evidence>
<dbReference type="VEuPathDB" id="FungiDB:ASPBRDRAFT_505339"/>
<dbReference type="RefSeq" id="XP_067480748.1">
    <property type="nucleotide sequence ID" value="XM_067626558.1"/>
</dbReference>
<evidence type="ECO:0000313" key="2">
    <source>
        <dbReference type="Proteomes" id="UP000184499"/>
    </source>
</evidence>
<dbReference type="Proteomes" id="UP000184499">
    <property type="component" value="Unassembled WGS sequence"/>
</dbReference>
<dbReference type="EMBL" id="KV878682">
    <property type="protein sequence ID" value="OJJ73500.1"/>
    <property type="molecule type" value="Genomic_DNA"/>
</dbReference>
<accession>A0A1L9UPC9</accession>
<name>A0A1L9UPC9_ASPBC</name>